<dbReference type="InterPro" id="IPR019847">
    <property type="entry name" value="Gliding_motility_assoc_GldN"/>
</dbReference>
<feature type="chain" id="PRO_5012099884" evidence="1">
    <location>
        <begin position="19"/>
        <end position="312"/>
    </location>
</feature>
<dbReference type="STRING" id="331648.BST97_14030"/>
<dbReference type="Pfam" id="PF19841">
    <property type="entry name" value="GldN"/>
    <property type="match status" value="1"/>
</dbReference>
<name>A0A1W6MN63_9FLAO</name>
<dbReference type="EMBL" id="CP019344">
    <property type="protein sequence ID" value="ARN79017.1"/>
    <property type="molecule type" value="Genomic_DNA"/>
</dbReference>
<evidence type="ECO:0000256" key="1">
    <source>
        <dbReference type="SAM" id="SignalP"/>
    </source>
</evidence>
<accession>A0A1W6MN63</accession>
<dbReference type="NCBIfam" id="TIGR03523">
    <property type="entry name" value="GldN"/>
    <property type="match status" value="1"/>
</dbReference>
<gene>
    <name evidence="2" type="ORF">BST97_14030</name>
</gene>
<sequence length="312" mass="35896">MRKFLVLSGILLSGILSAQNNLLNAESPEDFYTSTDEEREINNDQPLEYGYIAKRDVLWQRVVWETIDLDERVNFPLLYPLDDRLGDGRRSLYQVLTEAARNDEIKLYGDSYFTQAKTAGEVEGSLSLTRISDRGTEILNENFIVYNDSVPMMDIDTVYNIPDFDQYVEETKINPSDVKSYQIRGVWYFDARQGELRYRLLGIAPMVIDVAAKAGVTADTGAEVALFWVYYPNAREILHDAKAFNSGNSAKPISFDHLLNSRRFNAVITKVDNVYGDREIGEYISDNSMMRLLEAERLKEDIRNFELEMWNN</sequence>
<keyword evidence="3" id="KW-1185">Reference proteome</keyword>
<feature type="signal peptide" evidence="1">
    <location>
        <begin position="1"/>
        <end position="18"/>
    </location>
</feature>
<dbReference type="RefSeq" id="WP_085767819.1">
    <property type="nucleotide sequence ID" value="NZ_CP019344.1"/>
</dbReference>
<keyword evidence="1" id="KW-0732">Signal</keyword>
<proteinExistence type="predicted"/>
<dbReference type="AlphaFoldDB" id="A0A1W6MN63"/>
<organism evidence="2 3">
    <name type="scientific">Nonlabens spongiae</name>
    <dbReference type="NCBI Taxonomy" id="331648"/>
    <lineage>
        <taxon>Bacteria</taxon>
        <taxon>Pseudomonadati</taxon>
        <taxon>Bacteroidota</taxon>
        <taxon>Flavobacteriia</taxon>
        <taxon>Flavobacteriales</taxon>
        <taxon>Flavobacteriaceae</taxon>
        <taxon>Nonlabens</taxon>
    </lineage>
</organism>
<dbReference type="OrthoDB" id="1141916at2"/>
<dbReference type="Proteomes" id="UP000193431">
    <property type="component" value="Chromosome"/>
</dbReference>
<reference evidence="2 3" key="1">
    <citation type="submission" date="2016-11" db="EMBL/GenBank/DDBJ databases">
        <title>Trade-off between light-utilization and light-protection in marine flavobacteria.</title>
        <authorList>
            <person name="Kumagai Y."/>
        </authorList>
    </citation>
    <scope>NUCLEOTIDE SEQUENCE [LARGE SCALE GENOMIC DNA]</scope>
    <source>
        <strain evidence="2 3">JCM 13191</strain>
    </source>
</reference>
<evidence type="ECO:0000313" key="3">
    <source>
        <dbReference type="Proteomes" id="UP000193431"/>
    </source>
</evidence>
<evidence type="ECO:0000313" key="2">
    <source>
        <dbReference type="EMBL" id="ARN79017.1"/>
    </source>
</evidence>
<protein>
    <submittedName>
        <fullName evidence="2">Gliding motility protein GldN</fullName>
    </submittedName>
</protein>